<keyword evidence="1" id="KW-1133">Transmembrane helix</keyword>
<evidence type="ECO:0000313" key="3">
    <source>
        <dbReference type="EMBL" id="MBL4933583.1"/>
    </source>
</evidence>
<feature type="transmembrane region" description="Helical" evidence="1">
    <location>
        <begin position="145"/>
        <end position="163"/>
    </location>
</feature>
<feature type="transmembrane region" description="Helical" evidence="1">
    <location>
        <begin position="60"/>
        <end position="81"/>
    </location>
</feature>
<feature type="transmembrane region" description="Helical" evidence="1">
    <location>
        <begin position="102"/>
        <end position="125"/>
    </location>
</feature>
<dbReference type="InterPro" id="IPR003675">
    <property type="entry name" value="Rce1/LyrA-like_dom"/>
</dbReference>
<evidence type="ECO:0000259" key="2">
    <source>
        <dbReference type="Pfam" id="PF02517"/>
    </source>
</evidence>
<dbReference type="RefSeq" id="WP_202769025.1">
    <property type="nucleotide sequence ID" value="NZ_JAESWA010000026.1"/>
</dbReference>
<dbReference type="PANTHER" id="PTHR36435">
    <property type="entry name" value="SLR1288 PROTEIN"/>
    <property type="match status" value="1"/>
</dbReference>
<feature type="transmembrane region" description="Helical" evidence="1">
    <location>
        <begin position="175"/>
        <end position="193"/>
    </location>
</feature>
<dbReference type="Proteomes" id="UP000623681">
    <property type="component" value="Unassembled WGS sequence"/>
</dbReference>
<dbReference type="GO" id="GO:0080120">
    <property type="term" value="P:CAAX-box protein maturation"/>
    <property type="evidence" value="ECO:0007669"/>
    <property type="project" value="UniProtKB-ARBA"/>
</dbReference>
<dbReference type="PANTHER" id="PTHR36435:SF1">
    <property type="entry name" value="CAAX AMINO TERMINAL PROTEASE FAMILY PROTEIN"/>
    <property type="match status" value="1"/>
</dbReference>
<proteinExistence type="predicted"/>
<feature type="transmembrane region" description="Helical" evidence="1">
    <location>
        <begin position="222"/>
        <end position="240"/>
    </location>
</feature>
<reference evidence="3" key="1">
    <citation type="submission" date="2021-01" db="EMBL/GenBank/DDBJ databases">
        <title>Genome public.</title>
        <authorList>
            <person name="Liu C."/>
            <person name="Sun Q."/>
        </authorList>
    </citation>
    <scope>NUCLEOTIDE SEQUENCE</scope>
    <source>
        <strain evidence="3">YIM B02565</strain>
    </source>
</reference>
<sequence length="280" mass="31222">MRIKNIFISTLKSIGYAGIYLIAQVAIAFIYGIVYVAVNINKFGSGNYDNIADTFQKEFLGQAYIIALIAAIVTFGIYVLMFRNKEENLFVRCRFKAFNLKVGLSLIPLTIALSAFSVSLVGMLVQFFPSYQEVSDTLQAANGSMLSVLAITILAPIFEEILFRGIVFNELKKSMPVIPAIIAQGVLFGIYHLNLLQGIYAAILGCILGLIYQMTKSLWSNIIVHMTFNLLGVFVMPYVLDKTSWFVIGYIILGAILTGIILRYIYKKTKVEIMVIESDL</sequence>
<dbReference type="EMBL" id="JAESWA010000026">
    <property type="protein sequence ID" value="MBL4933583.1"/>
    <property type="molecule type" value="Genomic_DNA"/>
</dbReference>
<keyword evidence="1" id="KW-0812">Transmembrane</keyword>
<accession>A0A937K6B9</accession>
<gene>
    <name evidence="3" type="ORF">JK634_17470</name>
</gene>
<comment type="caution">
    <text evidence="3">The sequence shown here is derived from an EMBL/GenBank/DDBJ whole genome shotgun (WGS) entry which is preliminary data.</text>
</comment>
<feature type="transmembrane region" description="Helical" evidence="1">
    <location>
        <begin position="199"/>
        <end position="215"/>
    </location>
</feature>
<keyword evidence="4" id="KW-1185">Reference proteome</keyword>
<feature type="domain" description="CAAX prenyl protease 2/Lysostaphin resistance protein A-like" evidence="2">
    <location>
        <begin position="144"/>
        <end position="231"/>
    </location>
</feature>
<feature type="transmembrane region" description="Helical" evidence="1">
    <location>
        <begin position="20"/>
        <end position="40"/>
    </location>
</feature>
<dbReference type="AlphaFoldDB" id="A0A937K6B9"/>
<dbReference type="Pfam" id="PF02517">
    <property type="entry name" value="Rce1-like"/>
    <property type="match status" value="1"/>
</dbReference>
<protein>
    <submittedName>
        <fullName evidence="3">CPBP family intramembrane metalloprotease</fullName>
    </submittedName>
</protein>
<name>A0A937K6B9_9CLOT</name>
<evidence type="ECO:0000256" key="1">
    <source>
        <dbReference type="SAM" id="Phobius"/>
    </source>
</evidence>
<feature type="transmembrane region" description="Helical" evidence="1">
    <location>
        <begin position="246"/>
        <end position="266"/>
    </location>
</feature>
<dbReference type="GO" id="GO:0008237">
    <property type="term" value="F:metallopeptidase activity"/>
    <property type="evidence" value="ECO:0007669"/>
    <property type="project" value="UniProtKB-KW"/>
</dbReference>
<evidence type="ECO:0000313" key="4">
    <source>
        <dbReference type="Proteomes" id="UP000623681"/>
    </source>
</evidence>
<keyword evidence="1" id="KW-0472">Membrane</keyword>
<organism evidence="3 4">
    <name type="scientific">Clostridium paridis</name>
    <dbReference type="NCBI Taxonomy" id="2803863"/>
    <lineage>
        <taxon>Bacteria</taxon>
        <taxon>Bacillati</taxon>
        <taxon>Bacillota</taxon>
        <taxon>Clostridia</taxon>
        <taxon>Eubacteriales</taxon>
        <taxon>Clostridiaceae</taxon>
        <taxon>Clostridium</taxon>
    </lineage>
</organism>
<keyword evidence="3" id="KW-0645">Protease</keyword>
<dbReference type="InterPro" id="IPR052710">
    <property type="entry name" value="CAAX_protease"/>
</dbReference>
<dbReference type="GO" id="GO:0004175">
    <property type="term" value="F:endopeptidase activity"/>
    <property type="evidence" value="ECO:0007669"/>
    <property type="project" value="UniProtKB-ARBA"/>
</dbReference>
<keyword evidence="3" id="KW-0482">Metalloprotease</keyword>
<keyword evidence="3" id="KW-0378">Hydrolase</keyword>